<dbReference type="eggNOG" id="COG4122">
    <property type="taxonomic scope" value="Bacteria"/>
</dbReference>
<protein>
    <submittedName>
        <fullName evidence="3">Putative secreted protein</fullName>
    </submittedName>
</protein>
<dbReference type="RefSeq" id="WP_012485986.1">
    <property type="nucleotide sequence ID" value="NC_010995.1"/>
</dbReference>
<dbReference type="EMBL" id="CP000934">
    <property type="protein sequence ID" value="ACE85588.1"/>
    <property type="molecule type" value="Genomic_DNA"/>
</dbReference>
<dbReference type="PANTHER" id="PTHR40048">
    <property type="entry name" value="RHAMNOSYL O-METHYLTRANSFERASE"/>
    <property type="match status" value="1"/>
</dbReference>
<dbReference type="STRING" id="498211.CJA_0304"/>
<dbReference type="Pfam" id="PF13578">
    <property type="entry name" value="Methyltransf_24"/>
    <property type="match status" value="1"/>
</dbReference>
<reference evidence="3 4" key="1">
    <citation type="journal article" date="2008" name="J. Bacteriol.">
        <title>Insights into plant cell wall degradation from the genome sequence of the soil bacterium Cellvibrio japonicus.</title>
        <authorList>
            <person name="Deboy R.T."/>
            <person name="Mongodin E.F."/>
            <person name="Fouts D.E."/>
            <person name="Tailford L.E."/>
            <person name="Khouri H."/>
            <person name="Emerson J.B."/>
            <person name="Mohamoud Y."/>
            <person name="Watkins K."/>
            <person name="Henrissat B."/>
            <person name="Gilbert H.J."/>
            <person name="Nelson K.E."/>
        </authorList>
    </citation>
    <scope>NUCLEOTIDE SEQUENCE [LARGE SCALE GENOMIC DNA]</scope>
    <source>
        <strain evidence="3 4">Ueda107</strain>
    </source>
</reference>
<dbReference type="GO" id="GO:0071770">
    <property type="term" value="P:DIM/DIP cell wall layer assembly"/>
    <property type="evidence" value="ECO:0007669"/>
    <property type="project" value="TreeGrafter"/>
</dbReference>
<accession>B3PHA7</accession>
<organism evidence="3 4">
    <name type="scientific">Cellvibrio japonicus (strain Ueda107)</name>
    <name type="common">Pseudomonas fluorescens subsp. cellulosa</name>
    <dbReference type="NCBI Taxonomy" id="498211"/>
    <lineage>
        <taxon>Bacteria</taxon>
        <taxon>Pseudomonadati</taxon>
        <taxon>Pseudomonadota</taxon>
        <taxon>Gammaproteobacteria</taxon>
        <taxon>Cellvibrionales</taxon>
        <taxon>Cellvibrionaceae</taxon>
        <taxon>Cellvibrio</taxon>
    </lineage>
</organism>
<proteinExistence type="predicted"/>
<sequence>MLPIDIDAVKGFLDKDEGAALYEYALKASILGPCMEIGSYCGKSTVYLGSACQRAQTLLFAVDHHRGSEEHQLGEAYHDPALYDIEAQRMDSLREFRRTLARAHLEDTVVPIVAPSDLVARHWNTPLGLVFIDGGHSMEAALTDYRCWAPHVQRGGWLAIHDVFPNPEDGGRPPYEIWTLAQASGLFEALPLIKTLGLLRRL</sequence>
<evidence type="ECO:0000313" key="4">
    <source>
        <dbReference type="Proteomes" id="UP000001036"/>
    </source>
</evidence>
<evidence type="ECO:0000313" key="3">
    <source>
        <dbReference type="EMBL" id="ACE85588.1"/>
    </source>
</evidence>
<dbReference type="Gene3D" id="3.40.50.150">
    <property type="entry name" value="Vaccinia Virus protein VP39"/>
    <property type="match status" value="1"/>
</dbReference>
<dbReference type="SUPFAM" id="SSF53335">
    <property type="entry name" value="S-adenosyl-L-methionine-dependent methyltransferases"/>
    <property type="match status" value="1"/>
</dbReference>
<keyword evidence="4" id="KW-1185">Reference proteome</keyword>
<keyword evidence="1" id="KW-0489">Methyltransferase</keyword>
<name>B3PHA7_CELJU</name>
<gene>
    <name evidence="3" type="ordered locus">CJA_0304</name>
</gene>
<dbReference type="GO" id="GO:0032259">
    <property type="term" value="P:methylation"/>
    <property type="evidence" value="ECO:0007669"/>
    <property type="project" value="UniProtKB-KW"/>
</dbReference>
<dbReference type="GO" id="GO:0008168">
    <property type="term" value="F:methyltransferase activity"/>
    <property type="evidence" value="ECO:0007669"/>
    <property type="project" value="UniProtKB-KW"/>
</dbReference>
<evidence type="ECO:0000256" key="2">
    <source>
        <dbReference type="ARBA" id="ARBA00022679"/>
    </source>
</evidence>
<dbReference type="AlphaFoldDB" id="B3PHA7"/>
<dbReference type="OrthoDB" id="240750at2"/>
<dbReference type="GO" id="GO:0005886">
    <property type="term" value="C:plasma membrane"/>
    <property type="evidence" value="ECO:0007669"/>
    <property type="project" value="TreeGrafter"/>
</dbReference>
<dbReference type="Proteomes" id="UP000001036">
    <property type="component" value="Chromosome"/>
</dbReference>
<evidence type="ECO:0000256" key="1">
    <source>
        <dbReference type="ARBA" id="ARBA00022603"/>
    </source>
</evidence>
<dbReference type="HOGENOM" id="CLU_090900_0_0_6"/>
<dbReference type="KEGG" id="cja:CJA_0304"/>
<dbReference type="PANTHER" id="PTHR40048:SF1">
    <property type="entry name" value="RHAMNOSYL O-METHYLTRANSFERASE"/>
    <property type="match status" value="1"/>
</dbReference>
<keyword evidence="2" id="KW-0808">Transferase</keyword>
<dbReference type="InterPro" id="IPR029063">
    <property type="entry name" value="SAM-dependent_MTases_sf"/>
</dbReference>